<comment type="caution">
    <text evidence="1">The sequence shown here is derived from an EMBL/GenBank/DDBJ whole genome shotgun (WGS) entry which is preliminary data.</text>
</comment>
<dbReference type="Proteomes" id="UP001472677">
    <property type="component" value="Unassembled WGS sequence"/>
</dbReference>
<sequence length="126" mass="14039">MHLGRFFLPCKIEHMANILVIETLSVSMHLERNRAGVFGNEQRSIARANETALLSSFLFVKVWGTKELVTVTPADSCSAVKALGLNTGEFSQLDLLGRRIILETSLSAEAFDIKKEEQKCKEEGKE</sequence>
<proteinExistence type="predicted"/>
<accession>A0ABR2GAU3</accession>
<evidence type="ECO:0000313" key="2">
    <source>
        <dbReference type="Proteomes" id="UP001472677"/>
    </source>
</evidence>
<gene>
    <name evidence="1" type="ORF">V6N12_049888</name>
</gene>
<name>A0ABR2GAU3_9ROSI</name>
<evidence type="ECO:0000313" key="1">
    <source>
        <dbReference type="EMBL" id="KAK8600028.1"/>
    </source>
</evidence>
<keyword evidence="2" id="KW-1185">Reference proteome</keyword>
<protein>
    <submittedName>
        <fullName evidence="1">Uncharacterized protein</fullName>
    </submittedName>
</protein>
<organism evidence="1 2">
    <name type="scientific">Hibiscus sabdariffa</name>
    <name type="common">roselle</name>
    <dbReference type="NCBI Taxonomy" id="183260"/>
    <lineage>
        <taxon>Eukaryota</taxon>
        <taxon>Viridiplantae</taxon>
        <taxon>Streptophyta</taxon>
        <taxon>Embryophyta</taxon>
        <taxon>Tracheophyta</taxon>
        <taxon>Spermatophyta</taxon>
        <taxon>Magnoliopsida</taxon>
        <taxon>eudicotyledons</taxon>
        <taxon>Gunneridae</taxon>
        <taxon>Pentapetalae</taxon>
        <taxon>rosids</taxon>
        <taxon>malvids</taxon>
        <taxon>Malvales</taxon>
        <taxon>Malvaceae</taxon>
        <taxon>Malvoideae</taxon>
        <taxon>Hibiscus</taxon>
    </lineage>
</organism>
<dbReference type="EMBL" id="JBBPBM010000001">
    <property type="protein sequence ID" value="KAK8600028.1"/>
    <property type="molecule type" value="Genomic_DNA"/>
</dbReference>
<reference evidence="1 2" key="1">
    <citation type="journal article" date="2024" name="G3 (Bethesda)">
        <title>Genome assembly of Hibiscus sabdariffa L. provides insights into metabolisms of medicinal natural products.</title>
        <authorList>
            <person name="Kim T."/>
        </authorList>
    </citation>
    <scope>NUCLEOTIDE SEQUENCE [LARGE SCALE GENOMIC DNA]</scope>
    <source>
        <strain evidence="1">TK-2024</strain>
        <tissue evidence="1">Old leaves</tissue>
    </source>
</reference>